<feature type="transmembrane region" description="Helical" evidence="9">
    <location>
        <begin position="16"/>
        <end position="35"/>
    </location>
</feature>
<keyword evidence="4" id="KW-0597">Phosphoprotein</keyword>
<protein>
    <recommendedName>
        <fullName evidence="3">histidine kinase</fullName>
        <ecNumber evidence="3">2.7.13.3</ecNumber>
    </recommendedName>
</protein>
<dbReference type="InterPro" id="IPR050640">
    <property type="entry name" value="Bact_2-comp_sensor_kinase"/>
</dbReference>
<dbReference type="PROSITE" id="PS50109">
    <property type="entry name" value="HIS_KIN"/>
    <property type="match status" value="1"/>
</dbReference>
<feature type="domain" description="HAMP" evidence="11">
    <location>
        <begin position="206"/>
        <end position="259"/>
    </location>
</feature>
<proteinExistence type="predicted"/>
<keyword evidence="9" id="KW-0472">Membrane</keyword>
<dbReference type="EC" id="2.7.13.3" evidence="3"/>
<feature type="transmembrane region" description="Helical" evidence="9">
    <location>
        <begin position="181"/>
        <end position="206"/>
    </location>
</feature>
<dbReference type="PANTHER" id="PTHR34220">
    <property type="entry name" value="SENSOR HISTIDINE KINASE YPDA"/>
    <property type="match status" value="1"/>
</dbReference>
<reference evidence="12 13" key="1">
    <citation type="submission" date="2010-05" db="EMBL/GenBank/DDBJ databases">
        <title>Complete sequence of Thermoanaerobacter mathranii subsp. mathranii mathranii str. A3.</title>
        <authorList>
            <consortium name="US DOE Joint Genome Institute"/>
            <person name="Lucas S."/>
            <person name="Copeland A."/>
            <person name="Lapidus A."/>
            <person name="Cheng J.-F."/>
            <person name="Bruce D."/>
            <person name="Goodwin L."/>
            <person name="Pitluck S."/>
            <person name="Held B."/>
            <person name="Detter J.C."/>
            <person name="Han C."/>
            <person name="Tapia R."/>
            <person name="Land M."/>
            <person name="Hauser L."/>
            <person name="Kyrpides N."/>
            <person name="Mikhailova N."/>
            <person name="Zhou J."/>
            <person name="Hemme C."/>
            <person name="Woyke T."/>
        </authorList>
    </citation>
    <scope>NUCLEOTIDE SEQUENCE [LARGE SCALE GENOMIC DNA]</scope>
    <source>
        <strain evidence="12 13">A3</strain>
    </source>
</reference>
<dbReference type="Proteomes" id="UP000002064">
    <property type="component" value="Chromosome"/>
</dbReference>
<gene>
    <name evidence="12" type="ordered locus">Tmath_0326</name>
</gene>
<dbReference type="SMART" id="SM00387">
    <property type="entry name" value="HATPase_c"/>
    <property type="match status" value="1"/>
</dbReference>
<dbReference type="RefSeq" id="WP_013149732.1">
    <property type="nucleotide sequence ID" value="NC_014209.1"/>
</dbReference>
<evidence type="ECO:0000256" key="7">
    <source>
        <dbReference type="ARBA" id="ARBA00023012"/>
    </source>
</evidence>
<evidence type="ECO:0000259" key="10">
    <source>
        <dbReference type="PROSITE" id="PS50109"/>
    </source>
</evidence>
<organism evidence="12 13">
    <name type="scientific">Thermoanaerobacter mathranii subsp. mathranii (strain DSM 11426 / CCUG 53645 / CIP 108742 / A3)</name>
    <dbReference type="NCBI Taxonomy" id="583358"/>
    <lineage>
        <taxon>Bacteria</taxon>
        <taxon>Bacillati</taxon>
        <taxon>Bacillota</taxon>
        <taxon>Clostridia</taxon>
        <taxon>Thermoanaerobacterales</taxon>
        <taxon>Thermoanaerobacteraceae</taxon>
        <taxon>Thermoanaerobacter</taxon>
    </lineage>
</organism>
<evidence type="ECO:0000256" key="5">
    <source>
        <dbReference type="ARBA" id="ARBA00022679"/>
    </source>
</evidence>
<dbReference type="Pfam" id="PF06580">
    <property type="entry name" value="His_kinase"/>
    <property type="match status" value="1"/>
</dbReference>
<keyword evidence="7" id="KW-0902">Two-component regulatory system</keyword>
<dbReference type="CDD" id="cd06225">
    <property type="entry name" value="HAMP"/>
    <property type="match status" value="1"/>
</dbReference>
<dbReference type="EMBL" id="CP002032">
    <property type="protein sequence ID" value="ADH60104.1"/>
    <property type="molecule type" value="Genomic_DNA"/>
</dbReference>
<evidence type="ECO:0000256" key="8">
    <source>
        <dbReference type="SAM" id="Coils"/>
    </source>
</evidence>
<evidence type="ECO:0000256" key="3">
    <source>
        <dbReference type="ARBA" id="ARBA00012438"/>
    </source>
</evidence>
<dbReference type="PANTHER" id="PTHR34220:SF7">
    <property type="entry name" value="SENSOR HISTIDINE KINASE YPDA"/>
    <property type="match status" value="1"/>
</dbReference>
<keyword evidence="6 12" id="KW-0418">Kinase</keyword>
<dbReference type="Pfam" id="PF00672">
    <property type="entry name" value="HAMP"/>
    <property type="match status" value="1"/>
</dbReference>
<dbReference type="InterPro" id="IPR010559">
    <property type="entry name" value="Sig_transdc_His_kin_internal"/>
</dbReference>
<comment type="subcellular location">
    <subcellularLocation>
        <location evidence="2">Membrane</location>
    </subcellularLocation>
</comment>
<sequence length="502" mass="57761">MKKDVWRFTGIRRKLIVYYLLITVLMGITSFYSYYNTKSVINRLKSIFVDYIYLNNLNADVNTLETEVEKYLSTKSSDALLNYYTLYNKLQEQASAILNEKNYDQDGLMLKDIGNMIESLLNETDAAINAKRGRISSEYIAHFTRSIRISEYIKLYINNLLNSKLQEGSLKYASISKNMEFISYLNVFLIIGSILFNIFLAIFFTYRITKPLMDLSYLAVRVSKGDFDVRPVEIETNDEISILAEAFNKMVVSIRNYIGEIKNQAEVEKKLKEQEMQNLKMRNILKEAELKALQSQINPHFLFNTLNAAAQLAMMEGADKSSEFIENVAKLFRYNLKKLDTTVTLQDEINNVKTYMYILKTRFGDRVDFKVEVDEKVLDVEMPCTIIQPVVENAFIHGLEDVEEGGFIKLTVKRDDDKVLIEVVDNGRGMSKEKVKAILSADYEDLSKKHVTGIGLHNIINRLRLFYNISAIQDVIEIDSKIGEGTKVTLKIPLMKGDKEND</sequence>
<accession>A0ABM5LN27</accession>
<dbReference type="InterPro" id="IPR003594">
    <property type="entry name" value="HATPase_dom"/>
</dbReference>
<comment type="catalytic activity">
    <reaction evidence="1">
        <text>ATP + protein L-histidine = ADP + protein N-phospho-L-histidine.</text>
        <dbReference type="EC" id="2.7.13.3"/>
    </reaction>
</comment>
<dbReference type="InterPro" id="IPR036890">
    <property type="entry name" value="HATPase_C_sf"/>
</dbReference>
<dbReference type="SUPFAM" id="SSF55874">
    <property type="entry name" value="ATPase domain of HSP90 chaperone/DNA topoisomerase II/histidine kinase"/>
    <property type="match status" value="1"/>
</dbReference>
<dbReference type="InterPro" id="IPR003660">
    <property type="entry name" value="HAMP_dom"/>
</dbReference>
<dbReference type="SMART" id="SM00304">
    <property type="entry name" value="HAMP"/>
    <property type="match status" value="1"/>
</dbReference>
<evidence type="ECO:0000256" key="1">
    <source>
        <dbReference type="ARBA" id="ARBA00000085"/>
    </source>
</evidence>
<keyword evidence="9" id="KW-0812">Transmembrane</keyword>
<dbReference type="Gene3D" id="3.30.565.10">
    <property type="entry name" value="Histidine kinase-like ATPase, C-terminal domain"/>
    <property type="match status" value="1"/>
</dbReference>
<dbReference type="InterPro" id="IPR005467">
    <property type="entry name" value="His_kinase_dom"/>
</dbReference>
<feature type="coiled-coil region" evidence="8">
    <location>
        <begin position="262"/>
        <end position="296"/>
    </location>
</feature>
<evidence type="ECO:0000256" key="6">
    <source>
        <dbReference type="ARBA" id="ARBA00022777"/>
    </source>
</evidence>
<evidence type="ECO:0000313" key="12">
    <source>
        <dbReference type="EMBL" id="ADH60104.1"/>
    </source>
</evidence>
<evidence type="ECO:0000256" key="9">
    <source>
        <dbReference type="SAM" id="Phobius"/>
    </source>
</evidence>
<dbReference type="SUPFAM" id="SSF158472">
    <property type="entry name" value="HAMP domain-like"/>
    <property type="match status" value="1"/>
</dbReference>
<keyword evidence="9" id="KW-1133">Transmembrane helix</keyword>
<evidence type="ECO:0000313" key="13">
    <source>
        <dbReference type="Proteomes" id="UP000002064"/>
    </source>
</evidence>
<feature type="domain" description="Histidine kinase" evidence="10">
    <location>
        <begin position="314"/>
        <end position="496"/>
    </location>
</feature>
<keyword evidence="8" id="KW-0175">Coiled coil</keyword>
<keyword evidence="5" id="KW-0808">Transferase</keyword>
<evidence type="ECO:0000259" key="11">
    <source>
        <dbReference type="PROSITE" id="PS50885"/>
    </source>
</evidence>
<dbReference type="PROSITE" id="PS50885">
    <property type="entry name" value="HAMP"/>
    <property type="match status" value="1"/>
</dbReference>
<name>A0ABM5LN27_THEM3</name>
<dbReference type="Gene3D" id="6.10.340.10">
    <property type="match status" value="1"/>
</dbReference>
<dbReference type="GO" id="GO:0016301">
    <property type="term" value="F:kinase activity"/>
    <property type="evidence" value="ECO:0007669"/>
    <property type="project" value="UniProtKB-KW"/>
</dbReference>
<keyword evidence="13" id="KW-1185">Reference proteome</keyword>
<dbReference type="Pfam" id="PF02518">
    <property type="entry name" value="HATPase_c"/>
    <property type="match status" value="1"/>
</dbReference>
<evidence type="ECO:0000256" key="4">
    <source>
        <dbReference type="ARBA" id="ARBA00022553"/>
    </source>
</evidence>
<evidence type="ECO:0000256" key="2">
    <source>
        <dbReference type="ARBA" id="ARBA00004370"/>
    </source>
</evidence>